<feature type="chain" id="PRO_5035208468" description="Phosphatidylinositol-specific phospholipase C X domain-containing protein" evidence="1">
    <location>
        <begin position="25"/>
        <end position="299"/>
    </location>
</feature>
<reference evidence="2" key="1">
    <citation type="submission" date="2021-04" db="EMBL/GenBank/DDBJ databases">
        <authorList>
            <person name="Chebbi M.A.C M."/>
        </authorList>
    </citation>
    <scope>NUCLEOTIDE SEQUENCE</scope>
</reference>
<dbReference type="Gene3D" id="3.20.20.190">
    <property type="entry name" value="Phosphatidylinositol (PI) phosphodiesterase"/>
    <property type="match status" value="1"/>
</dbReference>
<dbReference type="GO" id="GO:0008081">
    <property type="term" value="F:phosphoric diester hydrolase activity"/>
    <property type="evidence" value="ECO:0007669"/>
    <property type="project" value="InterPro"/>
</dbReference>
<comment type="caution">
    <text evidence="2">The sequence shown here is derived from an EMBL/GenBank/DDBJ whole genome shotgun (WGS) entry which is preliminary data.</text>
</comment>
<gene>
    <name evidence="2" type="ORF">HICCMSTLAB_LOCUS7788</name>
</gene>
<dbReference type="InterPro" id="IPR017946">
    <property type="entry name" value="PLC-like_Pdiesterase_TIM-brl"/>
</dbReference>
<dbReference type="GO" id="GO:0006629">
    <property type="term" value="P:lipid metabolic process"/>
    <property type="evidence" value="ECO:0007669"/>
    <property type="project" value="InterPro"/>
</dbReference>
<protein>
    <recommendedName>
        <fullName evidence="4">Phosphatidylinositol-specific phospholipase C X domain-containing protein</fullName>
    </recommendedName>
</protein>
<evidence type="ECO:0000313" key="2">
    <source>
        <dbReference type="EMBL" id="CAG5095597.1"/>
    </source>
</evidence>
<dbReference type="SUPFAM" id="SSF51695">
    <property type="entry name" value="PLC-like phosphodiesterases"/>
    <property type="match status" value="1"/>
</dbReference>
<organism evidence="2 3">
    <name type="scientific">Cotesia congregata</name>
    <name type="common">Parasitoid wasp</name>
    <name type="synonym">Apanteles congregatus</name>
    <dbReference type="NCBI Taxonomy" id="51543"/>
    <lineage>
        <taxon>Eukaryota</taxon>
        <taxon>Metazoa</taxon>
        <taxon>Ecdysozoa</taxon>
        <taxon>Arthropoda</taxon>
        <taxon>Hexapoda</taxon>
        <taxon>Insecta</taxon>
        <taxon>Pterygota</taxon>
        <taxon>Neoptera</taxon>
        <taxon>Endopterygota</taxon>
        <taxon>Hymenoptera</taxon>
        <taxon>Apocrita</taxon>
        <taxon>Ichneumonoidea</taxon>
        <taxon>Braconidae</taxon>
        <taxon>Microgastrinae</taxon>
        <taxon>Cotesia</taxon>
    </lineage>
</organism>
<keyword evidence="1" id="KW-0732">Signal</keyword>
<proteinExistence type="predicted"/>
<name>A0A8J2MJI4_COTCN</name>
<dbReference type="PANTHER" id="PTHR13593:SF113">
    <property type="entry name" value="SI:DKEY-266F7.9"/>
    <property type="match status" value="1"/>
</dbReference>
<feature type="signal peptide" evidence="1">
    <location>
        <begin position="1"/>
        <end position="24"/>
    </location>
</feature>
<sequence length="299" mass="34493">MSREIVFLLIVLYCIIIDKYLVQACGCATYVYKPYLEKTKLLGKLPETKKLHSLALVGTHLSASYTTQDETLRTQDLTILQQLKYGVRGFDISVCPQSTHFELYPYPVMKGYNFYNILFEINKFLDENPGEFVIMLIKQSDYCDYLGSIKSNCEIIEEYIFNVWGGWRMFRSRDPSFAECSLDINSHCLTHKLQTSMGRKLHQIFFLTSIIVRKIKIANRKCNENFRCSIRDTTFLNQYLNRQTLARDGGFSSGDECGEPINLLMTNNFENLNCGLIIVIADFGTQDLIDKINDGNFKN</sequence>
<dbReference type="PANTHER" id="PTHR13593">
    <property type="match status" value="1"/>
</dbReference>
<evidence type="ECO:0000313" key="3">
    <source>
        <dbReference type="Proteomes" id="UP000786811"/>
    </source>
</evidence>
<dbReference type="InterPro" id="IPR051057">
    <property type="entry name" value="PI-PLC_domain"/>
</dbReference>
<evidence type="ECO:0008006" key="4">
    <source>
        <dbReference type="Google" id="ProtNLM"/>
    </source>
</evidence>
<dbReference type="CDD" id="cd08557">
    <property type="entry name" value="PI-PLCc_bacteria_like"/>
    <property type="match status" value="1"/>
</dbReference>
<dbReference type="AlphaFoldDB" id="A0A8J2MJI4"/>
<dbReference type="EMBL" id="CAJNRD030001121">
    <property type="protein sequence ID" value="CAG5095597.1"/>
    <property type="molecule type" value="Genomic_DNA"/>
</dbReference>
<dbReference type="OrthoDB" id="1046782at2759"/>
<evidence type="ECO:0000256" key="1">
    <source>
        <dbReference type="SAM" id="SignalP"/>
    </source>
</evidence>
<keyword evidence="3" id="KW-1185">Reference proteome</keyword>
<dbReference type="Proteomes" id="UP000786811">
    <property type="component" value="Unassembled WGS sequence"/>
</dbReference>
<accession>A0A8J2MJI4</accession>